<dbReference type="RefSeq" id="WP_131610231.1">
    <property type="nucleotide sequence ID" value="NZ_SJSM01000010.1"/>
</dbReference>
<evidence type="ECO:0000259" key="2">
    <source>
        <dbReference type="Pfam" id="PF02517"/>
    </source>
</evidence>
<keyword evidence="3" id="KW-0645">Protease</keyword>
<accession>A0A4R0NA01</accession>
<dbReference type="GO" id="GO:0080120">
    <property type="term" value="P:CAAX-box protein maturation"/>
    <property type="evidence" value="ECO:0007669"/>
    <property type="project" value="UniProtKB-ARBA"/>
</dbReference>
<name>A0A4R0NA01_9SPHI</name>
<feature type="transmembrane region" description="Helical" evidence="1">
    <location>
        <begin position="163"/>
        <end position="181"/>
    </location>
</feature>
<protein>
    <submittedName>
        <fullName evidence="3">CPBP family intramembrane metalloprotease</fullName>
    </submittedName>
</protein>
<evidence type="ECO:0000313" key="4">
    <source>
        <dbReference type="Proteomes" id="UP000291117"/>
    </source>
</evidence>
<dbReference type="AlphaFoldDB" id="A0A4R0NA01"/>
<keyword evidence="1" id="KW-0812">Transmembrane</keyword>
<keyword evidence="3" id="KW-0378">Hydrolase</keyword>
<dbReference type="Proteomes" id="UP000291117">
    <property type="component" value="Unassembled WGS sequence"/>
</dbReference>
<keyword evidence="1" id="KW-1133">Transmembrane helix</keyword>
<feature type="transmembrane region" description="Helical" evidence="1">
    <location>
        <begin position="234"/>
        <end position="257"/>
    </location>
</feature>
<reference evidence="3 4" key="1">
    <citation type="submission" date="2019-02" db="EMBL/GenBank/DDBJ databases">
        <title>Pedobacter sp. RP-3-8 sp. nov., isolated from Arctic soil.</title>
        <authorList>
            <person name="Dahal R.H."/>
        </authorList>
    </citation>
    <scope>NUCLEOTIDE SEQUENCE [LARGE SCALE GENOMIC DNA]</scope>
    <source>
        <strain evidence="3 4">RP-3-8</strain>
    </source>
</reference>
<dbReference type="InterPro" id="IPR003675">
    <property type="entry name" value="Rce1/LyrA-like_dom"/>
</dbReference>
<dbReference type="PANTHER" id="PTHR43592">
    <property type="entry name" value="CAAX AMINO TERMINAL PROTEASE"/>
    <property type="match status" value="1"/>
</dbReference>
<dbReference type="PANTHER" id="PTHR43592:SF15">
    <property type="entry name" value="CAAX AMINO TERMINAL PROTEASE FAMILY PROTEIN"/>
    <property type="match status" value="1"/>
</dbReference>
<feature type="transmembrane region" description="Helical" evidence="1">
    <location>
        <begin position="63"/>
        <end position="84"/>
    </location>
</feature>
<sequence>MNSIQKIREENNPFIQILMLVFYAIVGLAGVSFVALALIYFQYGGGILRDMSWMTGNNPYYLPAQRMLLTAQQIGLFVVPALLLAKTEGKKLDVFYGFKRPKGELLFIVLLIMICAMPVLEWVTQINQKMVLPEAFKGIEKWMKEAEDQGMETTKALLKMDNIGVFFLNIGMIALLPAIAEELLFRGGLQRSLSRLYNNPHVAIWFAAFIFSAIHMQFYGFLPRLLLGAAFGYLYFWSGSLWYAIIGHFINNAYAVCAAWYMQKNNIPLSEADKTMDIAWYGYVISAILTFLLFRYFKNKTE</sequence>
<dbReference type="GO" id="GO:0008237">
    <property type="term" value="F:metallopeptidase activity"/>
    <property type="evidence" value="ECO:0007669"/>
    <property type="project" value="UniProtKB-KW"/>
</dbReference>
<feature type="transmembrane region" description="Helical" evidence="1">
    <location>
        <begin position="20"/>
        <end position="43"/>
    </location>
</feature>
<evidence type="ECO:0000256" key="1">
    <source>
        <dbReference type="SAM" id="Phobius"/>
    </source>
</evidence>
<proteinExistence type="predicted"/>
<dbReference type="GO" id="GO:0006508">
    <property type="term" value="P:proteolysis"/>
    <property type="evidence" value="ECO:0007669"/>
    <property type="project" value="UniProtKB-KW"/>
</dbReference>
<gene>
    <name evidence="3" type="ORF">EZ444_16420</name>
</gene>
<feature type="domain" description="CAAX prenyl protease 2/Lysostaphin resistance protein A-like" evidence="2">
    <location>
        <begin position="167"/>
        <end position="253"/>
    </location>
</feature>
<comment type="caution">
    <text evidence="3">The sequence shown here is derived from an EMBL/GenBank/DDBJ whole genome shotgun (WGS) entry which is preliminary data.</text>
</comment>
<evidence type="ECO:0000313" key="3">
    <source>
        <dbReference type="EMBL" id="TCC95084.1"/>
    </source>
</evidence>
<feature type="transmembrane region" description="Helical" evidence="1">
    <location>
        <begin position="278"/>
        <end position="297"/>
    </location>
</feature>
<keyword evidence="1" id="KW-0472">Membrane</keyword>
<keyword evidence="4" id="KW-1185">Reference proteome</keyword>
<feature type="transmembrane region" description="Helical" evidence="1">
    <location>
        <begin position="202"/>
        <end position="222"/>
    </location>
</feature>
<dbReference type="Pfam" id="PF02517">
    <property type="entry name" value="Rce1-like"/>
    <property type="match status" value="1"/>
</dbReference>
<dbReference type="OrthoDB" id="1523022at2"/>
<dbReference type="EMBL" id="SJSM01000010">
    <property type="protein sequence ID" value="TCC95084.1"/>
    <property type="molecule type" value="Genomic_DNA"/>
</dbReference>
<keyword evidence="3" id="KW-0482">Metalloprotease</keyword>
<dbReference type="GO" id="GO:0004175">
    <property type="term" value="F:endopeptidase activity"/>
    <property type="evidence" value="ECO:0007669"/>
    <property type="project" value="UniProtKB-ARBA"/>
</dbReference>
<feature type="transmembrane region" description="Helical" evidence="1">
    <location>
        <begin position="105"/>
        <end position="123"/>
    </location>
</feature>
<organism evidence="3 4">
    <name type="scientific">Pedobacter hiemivivus</name>
    <dbReference type="NCBI Taxonomy" id="2530454"/>
    <lineage>
        <taxon>Bacteria</taxon>
        <taxon>Pseudomonadati</taxon>
        <taxon>Bacteroidota</taxon>
        <taxon>Sphingobacteriia</taxon>
        <taxon>Sphingobacteriales</taxon>
        <taxon>Sphingobacteriaceae</taxon>
        <taxon>Pedobacter</taxon>
    </lineage>
</organism>